<accession>A0ABY2KR96</accession>
<dbReference type="PROSITE" id="PS00078">
    <property type="entry name" value="COX2"/>
    <property type="match status" value="1"/>
</dbReference>
<dbReference type="RefSeq" id="WP_135430109.1">
    <property type="nucleotide sequence ID" value="NZ_RPEM01000004.1"/>
</dbReference>
<dbReference type="Proteomes" id="UP000297741">
    <property type="component" value="Unassembled WGS sequence"/>
</dbReference>
<comment type="subcellular location">
    <subcellularLocation>
        <location evidence="1">Membrane</location>
    </subcellularLocation>
</comment>
<dbReference type="InterPro" id="IPR045187">
    <property type="entry name" value="CcO_II"/>
</dbReference>
<feature type="transmembrane region" description="Helical" evidence="9">
    <location>
        <begin position="31"/>
        <end position="54"/>
    </location>
</feature>
<dbReference type="PROSITE" id="PS50857">
    <property type="entry name" value="COX2_CUA"/>
    <property type="match status" value="1"/>
</dbReference>
<dbReference type="SUPFAM" id="SSF49503">
    <property type="entry name" value="Cupredoxins"/>
    <property type="match status" value="1"/>
</dbReference>
<keyword evidence="7 9" id="KW-0472">Membrane</keyword>
<evidence type="ECO:0000256" key="1">
    <source>
        <dbReference type="ARBA" id="ARBA00004370"/>
    </source>
</evidence>
<evidence type="ECO:0000313" key="12">
    <source>
        <dbReference type="Proteomes" id="UP000297741"/>
    </source>
</evidence>
<organism evidence="11 12">
    <name type="scientific">Pseudotabrizicola sediminis</name>
    <dbReference type="NCBI Taxonomy" id="2486418"/>
    <lineage>
        <taxon>Bacteria</taxon>
        <taxon>Pseudomonadati</taxon>
        <taxon>Pseudomonadota</taxon>
        <taxon>Alphaproteobacteria</taxon>
        <taxon>Rhodobacterales</taxon>
        <taxon>Paracoccaceae</taxon>
        <taxon>Pseudotabrizicola</taxon>
    </lineage>
</organism>
<keyword evidence="9" id="KW-1133">Transmembrane helix</keyword>
<reference evidence="11 12" key="1">
    <citation type="submission" date="2018-11" db="EMBL/GenBank/DDBJ databases">
        <title>Tabrizicola sp. isolated from sediment of alpine lake.</title>
        <authorList>
            <person name="Liu Z."/>
        </authorList>
    </citation>
    <scope>NUCLEOTIDE SEQUENCE [LARGE SCALE GENOMIC DNA]</scope>
    <source>
        <strain evidence="11 12">DRYC-M-16</strain>
    </source>
</reference>
<name>A0ABY2KR96_9RHOB</name>
<comment type="catalytic activity">
    <reaction evidence="8">
        <text>4 Fe(II)-[cytochrome c] + O2 + 8 H(+)(in) = 4 Fe(III)-[cytochrome c] + 2 H2O + 4 H(+)(out)</text>
        <dbReference type="Rhea" id="RHEA:11436"/>
        <dbReference type="Rhea" id="RHEA-COMP:10350"/>
        <dbReference type="Rhea" id="RHEA-COMP:14399"/>
        <dbReference type="ChEBI" id="CHEBI:15377"/>
        <dbReference type="ChEBI" id="CHEBI:15378"/>
        <dbReference type="ChEBI" id="CHEBI:15379"/>
        <dbReference type="ChEBI" id="CHEBI:29033"/>
        <dbReference type="ChEBI" id="CHEBI:29034"/>
        <dbReference type="EC" id="7.1.1.9"/>
    </reaction>
</comment>
<evidence type="ECO:0000256" key="6">
    <source>
        <dbReference type="ARBA" id="ARBA00023008"/>
    </source>
</evidence>
<keyword evidence="9" id="KW-0812">Transmembrane</keyword>
<evidence type="ECO:0000256" key="4">
    <source>
        <dbReference type="ARBA" id="ARBA00022723"/>
    </source>
</evidence>
<keyword evidence="12" id="KW-1185">Reference proteome</keyword>
<proteinExistence type="inferred from homology"/>
<protein>
    <submittedName>
        <fullName evidence="11">Cytochrome c oxidase subunit II</fullName>
    </submittedName>
</protein>
<evidence type="ECO:0000256" key="9">
    <source>
        <dbReference type="SAM" id="Phobius"/>
    </source>
</evidence>
<gene>
    <name evidence="11" type="ORF">EEB11_08245</name>
</gene>
<evidence type="ECO:0000256" key="3">
    <source>
        <dbReference type="ARBA" id="ARBA00022448"/>
    </source>
</evidence>
<evidence type="ECO:0000256" key="2">
    <source>
        <dbReference type="ARBA" id="ARBA00007866"/>
    </source>
</evidence>
<dbReference type="PANTHER" id="PTHR22888:SF9">
    <property type="entry name" value="CYTOCHROME C OXIDASE SUBUNIT 2"/>
    <property type="match status" value="1"/>
</dbReference>
<dbReference type="Pfam" id="PF00116">
    <property type="entry name" value="COX2"/>
    <property type="match status" value="1"/>
</dbReference>
<comment type="similarity">
    <text evidence="2">Belongs to the cytochrome c oxidase subunit 2 family.</text>
</comment>
<evidence type="ECO:0000313" key="11">
    <source>
        <dbReference type="EMBL" id="TGD43945.1"/>
    </source>
</evidence>
<keyword evidence="5" id="KW-0249">Electron transport</keyword>
<dbReference type="Gene3D" id="2.60.40.420">
    <property type="entry name" value="Cupredoxins - blue copper proteins"/>
    <property type="match status" value="1"/>
</dbReference>
<sequence length="224" mass="23824">MGIFVPWLAGCGGPLSTLDPAGPSSGVVAGLWWAMLIGAAVITALVWLLLALAWRGDATRAGGERLWIWGLGVGFTMSVLVVLVAYGVWVGERILTRDDGALRVAAHARQWGWEFTQPGPDGTPIVTQDVLYVPAGRPFDIEITSSDVIHSFWVPRLGGKMDAVPGRVNLARLQADAPEVLEGLCAEFCGVGHSVMRFSVIVYPEGAFPEMDVDANVAGTEVSP</sequence>
<keyword evidence="3" id="KW-0813">Transport</keyword>
<evidence type="ECO:0000256" key="8">
    <source>
        <dbReference type="ARBA" id="ARBA00047816"/>
    </source>
</evidence>
<dbReference type="EMBL" id="RPEM01000004">
    <property type="protein sequence ID" value="TGD43945.1"/>
    <property type="molecule type" value="Genomic_DNA"/>
</dbReference>
<dbReference type="InterPro" id="IPR001505">
    <property type="entry name" value="Copper_CuA"/>
</dbReference>
<evidence type="ECO:0000256" key="7">
    <source>
        <dbReference type="ARBA" id="ARBA00023136"/>
    </source>
</evidence>
<feature type="domain" description="Cytochrome oxidase subunit II copper A binding" evidence="10">
    <location>
        <begin position="99"/>
        <end position="214"/>
    </location>
</feature>
<evidence type="ECO:0000259" key="10">
    <source>
        <dbReference type="PROSITE" id="PS50857"/>
    </source>
</evidence>
<dbReference type="PANTHER" id="PTHR22888">
    <property type="entry name" value="CYTOCHROME C OXIDASE, SUBUNIT II"/>
    <property type="match status" value="1"/>
</dbReference>
<dbReference type="InterPro" id="IPR002429">
    <property type="entry name" value="CcO_II-like_C"/>
</dbReference>
<dbReference type="InterPro" id="IPR008972">
    <property type="entry name" value="Cupredoxin"/>
</dbReference>
<comment type="caution">
    <text evidence="11">The sequence shown here is derived from an EMBL/GenBank/DDBJ whole genome shotgun (WGS) entry which is preliminary data.</text>
</comment>
<keyword evidence="6" id="KW-0186">Copper</keyword>
<evidence type="ECO:0000256" key="5">
    <source>
        <dbReference type="ARBA" id="ARBA00022982"/>
    </source>
</evidence>
<keyword evidence="4" id="KW-0479">Metal-binding</keyword>
<feature type="transmembrane region" description="Helical" evidence="9">
    <location>
        <begin position="66"/>
        <end position="89"/>
    </location>
</feature>